<dbReference type="EMBL" id="CP049228">
    <property type="protein sequence ID" value="QIH24144.1"/>
    <property type="molecule type" value="Genomic_DNA"/>
</dbReference>
<dbReference type="Proteomes" id="UP000501676">
    <property type="component" value="Chromosome"/>
</dbReference>
<dbReference type="InterPro" id="IPR011249">
    <property type="entry name" value="Metalloenz_LuxS/M16"/>
</dbReference>
<protein>
    <submittedName>
        <fullName evidence="3">Insulinase family protein</fullName>
    </submittedName>
</protein>
<dbReference type="AlphaFoldDB" id="A0A6G7BAF5"/>
<feature type="domain" description="Peptidase M16 C-terminal" evidence="2">
    <location>
        <begin position="168"/>
        <end position="260"/>
    </location>
</feature>
<name>A0A6G7BAF5_9LACO</name>
<dbReference type="Pfam" id="PF00675">
    <property type="entry name" value="Peptidase_M16"/>
    <property type="match status" value="1"/>
</dbReference>
<evidence type="ECO:0000259" key="2">
    <source>
        <dbReference type="Pfam" id="PF05193"/>
    </source>
</evidence>
<accession>A0A6G7BAF5</accession>
<dbReference type="InterPro" id="IPR050361">
    <property type="entry name" value="MPP/UQCRC_Complex"/>
</dbReference>
<dbReference type="InterPro" id="IPR007863">
    <property type="entry name" value="Peptidase_M16_C"/>
</dbReference>
<dbReference type="PANTHER" id="PTHR11851:SF134">
    <property type="entry name" value="ZINC-DEPENDENT PROTEASE"/>
    <property type="match status" value="1"/>
</dbReference>
<gene>
    <name evidence="3" type="ORF">G6Z83_05595</name>
</gene>
<evidence type="ECO:0000313" key="4">
    <source>
        <dbReference type="Proteomes" id="UP000501676"/>
    </source>
</evidence>
<dbReference type="GO" id="GO:0046872">
    <property type="term" value="F:metal ion binding"/>
    <property type="evidence" value="ECO:0007669"/>
    <property type="project" value="InterPro"/>
</dbReference>
<dbReference type="Pfam" id="PF05193">
    <property type="entry name" value="Peptidase_M16_C"/>
    <property type="match status" value="1"/>
</dbReference>
<dbReference type="InterPro" id="IPR011765">
    <property type="entry name" value="Pept_M16_N"/>
</dbReference>
<dbReference type="Gene3D" id="3.30.830.10">
    <property type="entry name" value="Metalloenzyme, LuxS/M16 peptidase-like"/>
    <property type="match status" value="2"/>
</dbReference>
<feature type="domain" description="Peptidase M16 N-terminal" evidence="1">
    <location>
        <begin position="31"/>
        <end position="152"/>
    </location>
</feature>
<dbReference type="RefSeq" id="WP_006737064.1">
    <property type="nucleotide sequence ID" value="NZ_CP049228.1"/>
</dbReference>
<proteinExistence type="predicted"/>
<dbReference type="PANTHER" id="PTHR11851">
    <property type="entry name" value="METALLOPROTEASE"/>
    <property type="match status" value="1"/>
</dbReference>
<organism evidence="3 4">
    <name type="scientific">Lactobacillus iners</name>
    <dbReference type="NCBI Taxonomy" id="147802"/>
    <lineage>
        <taxon>Bacteria</taxon>
        <taxon>Bacillati</taxon>
        <taxon>Bacillota</taxon>
        <taxon>Bacilli</taxon>
        <taxon>Lactobacillales</taxon>
        <taxon>Lactobacillaceae</taxon>
        <taxon>Lactobacillus</taxon>
    </lineage>
</organism>
<reference evidence="3 4" key="1">
    <citation type="submission" date="2020-02" db="EMBL/GenBank/DDBJ databases">
        <title>Complete genome sequences of six Lactobacillus iners strains isolated from the human vagina.</title>
        <authorList>
            <person name="France M.T."/>
            <person name="Rutt L."/>
            <person name="Narina S."/>
            <person name="Arbaugh S."/>
            <person name="Humphrys M.S."/>
            <person name="Ma B."/>
            <person name="Hayward M.R."/>
            <person name="Relman D."/>
            <person name="Kwon D.S."/>
            <person name="Ravel J."/>
        </authorList>
    </citation>
    <scope>NUCLEOTIDE SEQUENCE [LARGE SCALE GENOMIC DNA]</scope>
    <source>
        <strain evidence="3 4">C0210C1</strain>
    </source>
</reference>
<evidence type="ECO:0000259" key="1">
    <source>
        <dbReference type="Pfam" id="PF00675"/>
    </source>
</evidence>
<dbReference type="SUPFAM" id="SSF63411">
    <property type="entry name" value="LuxS/MPP-like metallohydrolase"/>
    <property type="match status" value="2"/>
</dbReference>
<evidence type="ECO:0000313" key="3">
    <source>
        <dbReference type="EMBL" id="QIH24144.1"/>
    </source>
</evidence>
<sequence length="407" mass="46300">MMEENLISKTYDSGFVANIILKPGFASKFMGIVVDFGGSDPQEISGGAHFLEHKLFAKKYGDIALKFERLGADSNAYTGFNETMYYAEFANHWPQILPLLFELVGEPYFTVDNIDQERKIICQELATAKDDPEWYLIHNLMSNMFPQTMFTHDIVGSEEDLAKIDISFLNKIYKKYYCSNNMRFVACGDFSPSQVQKIFTLVNKMQKQYINCAPKPKIAVQTIDSMATDEQITNNKSKNIHVGVAIKLPDLNKFTSNALLATDVLEMLIDAHFNSNNIWLSNMQLQNIINDQPDVDIYNTREGSFVIITAISRYPQKLVSAIKHELFRGHMSAELIELNKKEFLANYLRLTDDLNSYAQQMAGTLLHGRSLAQIIEEVVQMNNSDMVSLYQDILAKSSIYSCIMSNR</sequence>